<proteinExistence type="inferred from homology"/>
<gene>
    <name evidence="4" type="ORF">SAMN05216174_111130</name>
</gene>
<sequence>MADLAVHIVDAFTDRPFGGNSAGVVLLTEPRPDDWMQRVAAELNHPETAFADVRGADPIPLRWFTPTTEVDLCGHATLATAHVLGGDRRFATRSGVLTARSVADGIELDFPADSLEPVEPPADVVAGLAGVAIVSVQRGRDDFVVRLGSAGEVRAVRPDLAAFGRLSARGVIVTAFGGADADFVSRCFYPAFGIDEDPVTGSAHCALAAHWGPELNKPVLVGRQLSARGGTVTVVPDGDRVRLVGRAVTVLSGRLTC</sequence>
<evidence type="ECO:0000313" key="5">
    <source>
        <dbReference type="Proteomes" id="UP000199501"/>
    </source>
</evidence>
<dbReference type="Pfam" id="PF02567">
    <property type="entry name" value="PhzC-PhzF"/>
    <property type="match status" value="1"/>
</dbReference>
<keyword evidence="2" id="KW-0413">Isomerase</keyword>
<dbReference type="InterPro" id="IPR003719">
    <property type="entry name" value="Phenazine_PhzF-like"/>
</dbReference>
<dbReference type="SUPFAM" id="SSF54506">
    <property type="entry name" value="Diaminopimelate epimerase-like"/>
    <property type="match status" value="1"/>
</dbReference>
<dbReference type="GO" id="GO:0005737">
    <property type="term" value="C:cytoplasm"/>
    <property type="evidence" value="ECO:0007669"/>
    <property type="project" value="TreeGrafter"/>
</dbReference>
<accession>A0A1G6UYT9</accession>
<dbReference type="PANTHER" id="PTHR13774:SF17">
    <property type="entry name" value="PHENAZINE BIOSYNTHESIS-LIKE DOMAIN-CONTAINING PROTEIN"/>
    <property type="match status" value="1"/>
</dbReference>
<evidence type="ECO:0000256" key="3">
    <source>
        <dbReference type="PIRSR" id="PIRSR016184-1"/>
    </source>
</evidence>
<keyword evidence="5" id="KW-1185">Reference proteome</keyword>
<dbReference type="PANTHER" id="PTHR13774">
    <property type="entry name" value="PHENAZINE BIOSYNTHESIS PROTEIN"/>
    <property type="match status" value="1"/>
</dbReference>
<organism evidence="4 5">
    <name type="scientific">Actinokineospora iranica</name>
    <dbReference type="NCBI Taxonomy" id="1271860"/>
    <lineage>
        <taxon>Bacteria</taxon>
        <taxon>Bacillati</taxon>
        <taxon>Actinomycetota</taxon>
        <taxon>Actinomycetes</taxon>
        <taxon>Pseudonocardiales</taxon>
        <taxon>Pseudonocardiaceae</taxon>
        <taxon>Actinokineospora</taxon>
    </lineage>
</organism>
<dbReference type="STRING" id="1271860.SAMN05216174_111130"/>
<feature type="active site" evidence="3">
    <location>
        <position position="47"/>
    </location>
</feature>
<dbReference type="AlphaFoldDB" id="A0A1G6UYT9"/>
<comment type="similarity">
    <text evidence="1">Belongs to the PhzF family.</text>
</comment>
<dbReference type="EMBL" id="FMZZ01000011">
    <property type="protein sequence ID" value="SDD45817.1"/>
    <property type="molecule type" value="Genomic_DNA"/>
</dbReference>
<dbReference type="GO" id="GO:0016853">
    <property type="term" value="F:isomerase activity"/>
    <property type="evidence" value="ECO:0007669"/>
    <property type="project" value="UniProtKB-KW"/>
</dbReference>
<reference evidence="5" key="1">
    <citation type="submission" date="2016-10" db="EMBL/GenBank/DDBJ databases">
        <authorList>
            <person name="Varghese N."/>
            <person name="Submissions S."/>
        </authorList>
    </citation>
    <scope>NUCLEOTIDE SEQUENCE [LARGE SCALE GENOMIC DNA]</scope>
    <source>
        <strain evidence="5">IBRC-M 10403</strain>
    </source>
</reference>
<dbReference type="NCBIfam" id="TIGR00654">
    <property type="entry name" value="PhzF_family"/>
    <property type="match status" value="1"/>
</dbReference>
<dbReference type="Gene3D" id="3.10.310.10">
    <property type="entry name" value="Diaminopimelate Epimerase, Chain A, domain 1"/>
    <property type="match status" value="2"/>
</dbReference>
<dbReference type="RefSeq" id="WP_091454002.1">
    <property type="nucleotide sequence ID" value="NZ_FMZZ01000011.1"/>
</dbReference>
<protein>
    <submittedName>
        <fullName evidence="4">Phenazine biosynthesis protein PhzF family</fullName>
    </submittedName>
</protein>
<evidence type="ECO:0000313" key="4">
    <source>
        <dbReference type="EMBL" id="SDD45817.1"/>
    </source>
</evidence>
<dbReference type="PIRSF" id="PIRSF016184">
    <property type="entry name" value="PhzC_PhzF"/>
    <property type="match status" value="1"/>
</dbReference>
<evidence type="ECO:0000256" key="2">
    <source>
        <dbReference type="ARBA" id="ARBA00023235"/>
    </source>
</evidence>
<evidence type="ECO:0000256" key="1">
    <source>
        <dbReference type="ARBA" id="ARBA00008270"/>
    </source>
</evidence>
<name>A0A1G6UYT9_9PSEU</name>
<dbReference type="Proteomes" id="UP000199501">
    <property type="component" value="Unassembled WGS sequence"/>
</dbReference>
<dbReference type="OrthoDB" id="9788221at2"/>